<comment type="caution">
    <text evidence="2">The sequence shown here is derived from an EMBL/GenBank/DDBJ whole genome shotgun (WGS) entry which is preliminary data.</text>
</comment>
<keyword evidence="3" id="KW-1185">Reference proteome</keyword>
<gene>
    <name evidence="2" type="ORF">QT716_11095</name>
</gene>
<feature type="domain" description="ATPase BadF/BadG/BcrA/BcrD type" evidence="1">
    <location>
        <begin position="8"/>
        <end position="292"/>
    </location>
</feature>
<protein>
    <submittedName>
        <fullName evidence="2">BadF/BadG/BcrA/BcrD ATPase family protein</fullName>
    </submittedName>
</protein>
<dbReference type="InterPro" id="IPR052519">
    <property type="entry name" value="Euk-type_GlcNAc_Kinase"/>
</dbReference>
<dbReference type="InterPro" id="IPR002731">
    <property type="entry name" value="ATPase_BadF"/>
</dbReference>
<dbReference type="PANTHER" id="PTHR43190:SF3">
    <property type="entry name" value="N-ACETYL-D-GLUCOSAMINE KINASE"/>
    <property type="match status" value="1"/>
</dbReference>
<evidence type="ECO:0000313" key="2">
    <source>
        <dbReference type="EMBL" id="MDW0110581.1"/>
    </source>
</evidence>
<dbReference type="SUPFAM" id="SSF53067">
    <property type="entry name" value="Actin-like ATPase domain"/>
    <property type="match status" value="2"/>
</dbReference>
<dbReference type="InterPro" id="IPR043129">
    <property type="entry name" value="ATPase_NBD"/>
</dbReference>
<dbReference type="RefSeq" id="WP_317936140.1">
    <property type="nucleotide sequence ID" value="NZ_JAUBDH010000006.1"/>
</dbReference>
<organism evidence="2 3">
    <name type="scientific">Sporosarcina aquimarina</name>
    <dbReference type="NCBI Taxonomy" id="114975"/>
    <lineage>
        <taxon>Bacteria</taxon>
        <taxon>Bacillati</taxon>
        <taxon>Bacillota</taxon>
        <taxon>Bacilli</taxon>
        <taxon>Bacillales</taxon>
        <taxon>Caryophanaceae</taxon>
        <taxon>Sporosarcina</taxon>
    </lineage>
</organism>
<dbReference type="PANTHER" id="PTHR43190">
    <property type="entry name" value="N-ACETYL-D-GLUCOSAMINE KINASE"/>
    <property type="match status" value="1"/>
</dbReference>
<evidence type="ECO:0000313" key="3">
    <source>
        <dbReference type="Proteomes" id="UP001280629"/>
    </source>
</evidence>
<dbReference type="Gene3D" id="3.30.420.40">
    <property type="match status" value="2"/>
</dbReference>
<dbReference type="EMBL" id="JAUBDH010000006">
    <property type="protein sequence ID" value="MDW0110581.1"/>
    <property type="molecule type" value="Genomic_DNA"/>
</dbReference>
<dbReference type="Pfam" id="PF01869">
    <property type="entry name" value="BcrAD_BadFG"/>
    <property type="match status" value="1"/>
</dbReference>
<name>A0ABU4G0W3_9BACL</name>
<evidence type="ECO:0000259" key="1">
    <source>
        <dbReference type="Pfam" id="PF01869"/>
    </source>
</evidence>
<proteinExistence type="predicted"/>
<accession>A0ABU4G0W3</accession>
<dbReference type="Proteomes" id="UP001280629">
    <property type="component" value="Unassembled WGS sequence"/>
</dbReference>
<reference evidence="2 3" key="1">
    <citation type="submission" date="2023-06" db="EMBL/GenBank/DDBJ databases">
        <title>Sporosarcina sp. nov., isolated from Korean traditional fermented seafood 'Jeotgal'.</title>
        <authorList>
            <person name="Yang A.-I."/>
            <person name="Shin N.-R."/>
        </authorList>
    </citation>
    <scope>NUCLEOTIDE SEQUENCE [LARGE SCALE GENOMIC DNA]</scope>
    <source>
        <strain evidence="2 3">KCTC3840</strain>
    </source>
</reference>
<sequence length="313" mass="33797">MTRHILAVDGGGTKTALVLCDENGVKLYETASDGSNYQAIGQAALRRVLTSALMEIFAACPVPSIDVAVFALAGVNTEKDRNTVTFIIQDILNSMQLNVADLVIENDAFGVLKGLVHEQPGVLAICGTGAIAFAQDEHQHIIRSSGWGHRIGDGGSACWMGTKVIDAVFRMDDGRGRKTVLKDKTLSAMGFTTVEQLFNWVNGDQYSIGAVGKLTIQLSEAESEKDPVASEIVANAVAELVSMVEAVIHRSKLQDVPCTVFCAGGTIQNFDALFERVKNTIETRQPNKTVIRTDESPIDIVIKRAMNLMDKTE</sequence>
<dbReference type="CDD" id="cd24007">
    <property type="entry name" value="ASKHA_NBD_eukNAGK-like"/>
    <property type="match status" value="1"/>
</dbReference>